<dbReference type="Pfam" id="PF12833">
    <property type="entry name" value="HTH_18"/>
    <property type="match status" value="1"/>
</dbReference>
<dbReference type="AlphaFoldDB" id="A0A2S5KVP5"/>
<evidence type="ECO:0000256" key="1">
    <source>
        <dbReference type="ARBA" id="ARBA00023015"/>
    </source>
</evidence>
<dbReference type="SMART" id="SM00342">
    <property type="entry name" value="HTH_ARAC"/>
    <property type="match status" value="1"/>
</dbReference>
<evidence type="ECO:0000313" key="5">
    <source>
        <dbReference type="EMBL" id="PPC78783.1"/>
    </source>
</evidence>
<dbReference type="InterPro" id="IPR050204">
    <property type="entry name" value="AraC_XylS_family_regulators"/>
</dbReference>
<dbReference type="PANTHER" id="PTHR46796:SF6">
    <property type="entry name" value="ARAC SUBFAMILY"/>
    <property type="match status" value="1"/>
</dbReference>
<organism evidence="5 6">
    <name type="scientific">Proteobacteria bacterium 228</name>
    <dbReference type="NCBI Taxonomy" id="2083153"/>
    <lineage>
        <taxon>Bacteria</taxon>
        <taxon>Pseudomonadati</taxon>
        <taxon>Pseudomonadota</taxon>
    </lineage>
</organism>
<evidence type="ECO:0000256" key="2">
    <source>
        <dbReference type="ARBA" id="ARBA00023125"/>
    </source>
</evidence>
<protein>
    <submittedName>
        <fullName evidence="5">AraC family transcriptional regulator</fullName>
    </submittedName>
</protein>
<proteinExistence type="predicted"/>
<dbReference type="Gene3D" id="1.10.10.60">
    <property type="entry name" value="Homeodomain-like"/>
    <property type="match status" value="2"/>
</dbReference>
<dbReference type="OrthoDB" id="5622169at2"/>
<dbReference type="InterPro" id="IPR020449">
    <property type="entry name" value="Tscrpt_reg_AraC-type_HTH"/>
</dbReference>
<keyword evidence="2" id="KW-0238">DNA-binding</keyword>
<comment type="caution">
    <text evidence="5">The sequence shown here is derived from an EMBL/GenBank/DDBJ whole genome shotgun (WGS) entry which is preliminary data.</text>
</comment>
<keyword evidence="1" id="KW-0805">Transcription regulation</keyword>
<dbReference type="PANTHER" id="PTHR46796">
    <property type="entry name" value="HTH-TYPE TRANSCRIPTIONAL ACTIVATOR RHAS-RELATED"/>
    <property type="match status" value="1"/>
</dbReference>
<keyword evidence="3" id="KW-0804">Transcription</keyword>
<dbReference type="PROSITE" id="PS01124">
    <property type="entry name" value="HTH_ARAC_FAMILY_2"/>
    <property type="match status" value="1"/>
</dbReference>
<dbReference type="PRINTS" id="PR00032">
    <property type="entry name" value="HTHARAC"/>
</dbReference>
<evidence type="ECO:0000259" key="4">
    <source>
        <dbReference type="PROSITE" id="PS01124"/>
    </source>
</evidence>
<dbReference type="SUPFAM" id="SSF46689">
    <property type="entry name" value="Homeodomain-like"/>
    <property type="match status" value="2"/>
</dbReference>
<sequence length="289" mass="33253">MSNTYQVFQNLQQHKTQLIDTTHLDNGVGLASWTNHDDLVVVDEANHHTLSLYVADGYESYLKTPHGWRNGGAPDRMCLMPRGYASTWHIREALSFVHFYFTDAHLRDIAEKTWDKSPAALSVDEHIFADDPQIAALYRHFLLASHWHDQADRMTLSSAASLLLTHIVRHYTRLQWQPLHSRGGLSPYQLSRVKAYIDAHLDQPLQLAELAEQTHLSEYHFARMFKQSQGMAPHQYVMQQRLLRAEQLLRHSSLPLTDIAQQCGFSSSSHFTNRFRQMKGVVPSSLRKT</sequence>
<gene>
    <name evidence="5" type="ORF">C4K68_03945</name>
</gene>
<dbReference type="GO" id="GO:0003700">
    <property type="term" value="F:DNA-binding transcription factor activity"/>
    <property type="evidence" value="ECO:0007669"/>
    <property type="project" value="InterPro"/>
</dbReference>
<name>A0A2S5KVP5_9PROT</name>
<reference evidence="5 6" key="1">
    <citation type="submission" date="2018-02" db="EMBL/GenBank/DDBJ databases">
        <title>novel marine gammaproteobacteria from coastal saline agro ecosystem.</title>
        <authorList>
            <person name="Krishnan R."/>
            <person name="Ramesh Kumar N."/>
        </authorList>
    </citation>
    <scope>NUCLEOTIDE SEQUENCE [LARGE SCALE GENOMIC DNA]</scope>
    <source>
        <strain evidence="5 6">228</strain>
    </source>
</reference>
<evidence type="ECO:0000313" key="6">
    <source>
        <dbReference type="Proteomes" id="UP000238196"/>
    </source>
</evidence>
<accession>A0A2S5KVP5</accession>
<evidence type="ECO:0000256" key="3">
    <source>
        <dbReference type="ARBA" id="ARBA00023163"/>
    </source>
</evidence>
<dbReference type="Proteomes" id="UP000238196">
    <property type="component" value="Unassembled WGS sequence"/>
</dbReference>
<dbReference type="InterPro" id="IPR018060">
    <property type="entry name" value="HTH_AraC"/>
</dbReference>
<feature type="domain" description="HTH araC/xylS-type" evidence="4">
    <location>
        <begin position="191"/>
        <end position="289"/>
    </location>
</feature>
<dbReference type="InterPro" id="IPR009057">
    <property type="entry name" value="Homeodomain-like_sf"/>
</dbReference>
<dbReference type="GO" id="GO:0043565">
    <property type="term" value="F:sequence-specific DNA binding"/>
    <property type="evidence" value="ECO:0007669"/>
    <property type="project" value="InterPro"/>
</dbReference>
<dbReference type="EMBL" id="PRLP01000012">
    <property type="protein sequence ID" value="PPC78783.1"/>
    <property type="molecule type" value="Genomic_DNA"/>
</dbReference>